<organism evidence="1 2">
    <name type="scientific">Vibrio pectenicida</name>
    <dbReference type="NCBI Taxonomy" id="62763"/>
    <lineage>
        <taxon>Bacteria</taxon>
        <taxon>Pseudomonadati</taxon>
        <taxon>Pseudomonadota</taxon>
        <taxon>Gammaproteobacteria</taxon>
        <taxon>Vibrionales</taxon>
        <taxon>Vibrionaceae</taxon>
        <taxon>Vibrio</taxon>
    </lineage>
</organism>
<keyword evidence="2" id="KW-1185">Reference proteome</keyword>
<gene>
    <name evidence="1" type="ORF">EJA03_09585</name>
</gene>
<reference evidence="1 2" key="1">
    <citation type="submission" date="2018-12" db="EMBL/GenBank/DDBJ databases">
        <title>Genomic taxonomy of the Vibrionaceae family.</title>
        <authorList>
            <person name="Gomez-Gil B."/>
            <person name="Enciso-Ibarra K."/>
        </authorList>
    </citation>
    <scope>NUCLEOTIDE SEQUENCE [LARGE SCALE GENOMIC DNA]</scope>
    <source>
        <strain evidence="1 2">CAIM 594</strain>
    </source>
</reference>
<comment type="caution">
    <text evidence="1">The sequence shown here is derived from an EMBL/GenBank/DDBJ whole genome shotgun (WGS) entry which is preliminary data.</text>
</comment>
<evidence type="ECO:0000313" key="1">
    <source>
        <dbReference type="EMBL" id="RSD31312.1"/>
    </source>
</evidence>
<accession>A0A427U3M7</accession>
<dbReference type="Proteomes" id="UP000269041">
    <property type="component" value="Unassembled WGS sequence"/>
</dbReference>
<dbReference type="RefSeq" id="WP_125321020.1">
    <property type="nucleotide sequence ID" value="NZ_AP024890.1"/>
</dbReference>
<name>A0A427U3M7_9VIBR</name>
<evidence type="ECO:0000313" key="2">
    <source>
        <dbReference type="Proteomes" id="UP000269041"/>
    </source>
</evidence>
<dbReference type="AlphaFoldDB" id="A0A427U3M7"/>
<protein>
    <submittedName>
        <fullName evidence="1">Uncharacterized protein</fullName>
    </submittedName>
</protein>
<proteinExistence type="predicted"/>
<dbReference type="EMBL" id="RSFA01000036">
    <property type="protein sequence ID" value="RSD31312.1"/>
    <property type="molecule type" value="Genomic_DNA"/>
</dbReference>
<sequence length="65" mass="7644">MFQVRDFTTAIEPRTKEYFEKKARRKPLDKVSTCLTLFFGQQAYRVIRVTLINVANLIKLKTCFG</sequence>